<feature type="chain" id="PRO_5045990485" description="Peptidyl-prolyl cis-trans isomerase" evidence="7">
    <location>
        <begin position="26"/>
        <end position="296"/>
    </location>
</feature>
<evidence type="ECO:0000256" key="2">
    <source>
        <dbReference type="ARBA" id="ARBA00006577"/>
    </source>
</evidence>
<dbReference type="InterPro" id="IPR001179">
    <property type="entry name" value="PPIase_FKBP_dom"/>
</dbReference>
<dbReference type="SUPFAM" id="SSF54534">
    <property type="entry name" value="FKBP-like"/>
    <property type="match status" value="1"/>
</dbReference>
<feature type="domain" description="PPIase FKBP-type" evidence="8">
    <location>
        <begin position="191"/>
        <end position="275"/>
    </location>
</feature>
<keyword evidence="3 5" id="KW-0697">Rotamase</keyword>
<dbReference type="InterPro" id="IPR046357">
    <property type="entry name" value="PPIase_dom_sf"/>
</dbReference>
<protein>
    <recommendedName>
        <fullName evidence="6">Peptidyl-prolyl cis-trans isomerase</fullName>
        <ecNumber evidence="6">5.2.1.8</ecNumber>
    </recommendedName>
</protein>
<keyword evidence="4 5" id="KW-0413">Isomerase</keyword>
<organism evidence="9 10">
    <name type="scientific">Arenimonas soli</name>
    <dbReference type="NCBI Taxonomy" id="2269504"/>
    <lineage>
        <taxon>Bacteria</taxon>
        <taxon>Pseudomonadati</taxon>
        <taxon>Pseudomonadota</taxon>
        <taxon>Gammaproteobacteria</taxon>
        <taxon>Lysobacterales</taxon>
        <taxon>Lysobacteraceae</taxon>
        <taxon>Arenimonas</taxon>
    </lineage>
</organism>
<gene>
    <name evidence="9" type="ORF">GCM10011521_10270</name>
</gene>
<keyword evidence="10" id="KW-1185">Reference proteome</keyword>
<dbReference type="PANTHER" id="PTHR43811:SF19">
    <property type="entry name" value="39 KDA FK506-BINDING NUCLEAR PROTEIN"/>
    <property type="match status" value="1"/>
</dbReference>
<dbReference type="PROSITE" id="PS50059">
    <property type="entry name" value="FKBP_PPIASE"/>
    <property type="match status" value="1"/>
</dbReference>
<dbReference type="RefSeq" id="WP_188661954.1">
    <property type="nucleotide sequence ID" value="NZ_BMKC01000001.1"/>
</dbReference>
<comment type="catalytic activity">
    <reaction evidence="1 5 6">
        <text>[protein]-peptidylproline (omega=180) = [protein]-peptidylproline (omega=0)</text>
        <dbReference type="Rhea" id="RHEA:16237"/>
        <dbReference type="Rhea" id="RHEA-COMP:10747"/>
        <dbReference type="Rhea" id="RHEA-COMP:10748"/>
        <dbReference type="ChEBI" id="CHEBI:83833"/>
        <dbReference type="ChEBI" id="CHEBI:83834"/>
        <dbReference type="EC" id="5.2.1.8"/>
    </reaction>
</comment>
<evidence type="ECO:0000313" key="9">
    <source>
        <dbReference type="EMBL" id="GGA74023.1"/>
    </source>
</evidence>
<evidence type="ECO:0000256" key="3">
    <source>
        <dbReference type="ARBA" id="ARBA00023110"/>
    </source>
</evidence>
<evidence type="ECO:0000256" key="5">
    <source>
        <dbReference type="PROSITE-ProRule" id="PRU00277"/>
    </source>
</evidence>
<evidence type="ECO:0000256" key="1">
    <source>
        <dbReference type="ARBA" id="ARBA00000971"/>
    </source>
</evidence>
<evidence type="ECO:0000313" key="10">
    <source>
        <dbReference type="Proteomes" id="UP000623419"/>
    </source>
</evidence>
<dbReference type="EC" id="5.2.1.8" evidence="6"/>
<comment type="similarity">
    <text evidence="2 6">Belongs to the FKBP-type PPIase family.</text>
</comment>
<dbReference type="PANTHER" id="PTHR43811">
    <property type="entry name" value="FKBP-TYPE PEPTIDYL-PROLYL CIS-TRANS ISOMERASE FKPA"/>
    <property type="match status" value="1"/>
</dbReference>
<comment type="caution">
    <text evidence="9">The sequence shown here is derived from an EMBL/GenBank/DDBJ whole genome shotgun (WGS) entry which is preliminary data.</text>
</comment>
<accession>A0ABQ1HER9</accession>
<reference evidence="10" key="1">
    <citation type="journal article" date="2019" name="Int. J. Syst. Evol. Microbiol.">
        <title>The Global Catalogue of Microorganisms (GCM) 10K type strain sequencing project: providing services to taxonomists for standard genome sequencing and annotation.</title>
        <authorList>
            <consortium name="The Broad Institute Genomics Platform"/>
            <consortium name="The Broad Institute Genome Sequencing Center for Infectious Disease"/>
            <person name="Wu L."/>
            <person name="Ma J."/>
        </authorList>
    </citation>
    <scope>NUCLEOTIDE SEQUENCE [LARGE SCALE GENOMIC DNA]</scope>
    <source>
        <strain evidence="10">CGMCC 1.15905</strain>
    </source>
</reference>
<proteinExistence type="inferred from homology"/>
<feature type="signal peptide" evidence="7">
    <location>
        <begin position="1"/>
        <end position="25"/>
    </location>
</feature>
<dbReference type="Gene3D" id="3.10.50.40">
    <property type="match status" value="1"/>
</dbReference>
<evidence type="ECO:0000256" key="4">
    <source>
        <dbReference type="ARBA" id="ARBA00023235"/>
    </source>
</evidence>
<name>A0ABQ1HER9_9GAMM</name>
<evidence type="ECO:0000259" key="8">
    <source>
        <dbReference type="PROSITE" id="PS50059"/>
    </source>
</evidence>
<dbReference type="Proteomes" id="UP000623419">
    <property type="component" value="Unassembled WGS sequence"/>
</dbReference>
<sequence length="296" mass="30966">MIRPGFRVWLPAALVLMLLCAGAGAQVASLPAPAPLDAPPPKATGTATGMAYLVLKAGPDPSAFVREPVIEYRLDGWSADGVTRFNSRETGTTTAPIRELVRFQPGLARALLTTPVGETRRWWLSSAAMAPGYPGMPALAHVLDVTVVGGSDPTKAPPDVAAVPEEATRTPSGLAYKVLASGPGGARPSPGDIVLVHYTGWTPDGRVFDSSVTRGSRASLPLDRVIPGWQEGLQLMARGDRFRFWVPGALAYDPAPVPGAPLGMLVFDITLYGFASPAQAPDGDVTKADPDVLPEG</sequence>
<dbReference type="Pfam" id="PF00254">
    <property type="entry name" value="FKBP_C"/>
    <property type="match status" value="1"/>
</dbReference>
<evidence type="ECO:0000256" key="7">
    <source>
        <dbReference type="SAM" id="SignalP"/>
    </source>
</evidence>
<keyword evidence="7" id="KW-0732">Signal</keyword>
<evidence type="ECO:0000256" key="6">
    <source>
        <dbReference type="RuleBase" id="RU003915"/>
    </source>
</evidence>
<dbReference type="EMBL" id="BMKC01000001">
    <property type="protein sequence ID" value="GGA74023.1"/>
    <property type="molecule type" value="Genomic_DNA"/>
</dbReference>